<dbReference type="Pfam" id="PF15507">
    <property type="entry name" value="DUF4649"/>
    <property type="match status" value="1"/>
</dbReference>
<protein>
    <submittedName>
        <fullName evidence="1">30S ribosomal protein S16</fullName>
    </submittedName>
</protein>
<dbReference type="OrthoDB" id="2224402at2"/>
<dbReference type="GeneID" id="78356634"/>
<dbReference type="InterPro" id="IPR027879">
    <property type="entry name" value="DUF4649"/>
</dbReference>
<keyword evidence="2" id="KW-1185">Reference proteome</keyword>
<evidence type="ECO:0000313" key="1">
    <source>
        <dbReference type="EMBL" id="SUN61058.1"/>
    </source>
</evidence>
<organism evidence="1 2">
    <name type="scientific">Streptococcus hyointestinalis</name>
    <dbReference type="NCBI Taxonomy" id="1337"/>
    <lineage>
        <taxon>Bacteria</taxon>
        <taxon>Bacillati</taxon>
        <taxon>Bacillota</taxon>
        <taxon>Bacilli</taxon>
        <taxon>Lactobacillales</taxon>
        <taxon>Streptococcaceae</taxon>
        <taxon>Streptococcus</taxon>
    </lineage>
</organism>
<proteinExistence type="predicted"/>
<dbReference type="RefSeq" id="WP_115269202.1">
    <property type="nucleotide sequence ID" value="NZ_JBNPNB010000128.1"/>
</dbReference>
<sequence length="72" mass="8313">MITLRYRDSYQMEREQVYDNPDEFLLALSGCVTLPDTTPVLSVTYKGKDLGYKGNFGDLYKTFSQFDWSAVN</sequence>
<dbReference type="CDD" id="cd13784">
    <property type="entry name" value="SP_1775_like"/>
    <property type="match status" value="1"/>
</dbReference>
<gene>
    <name evidence="1" type="primary">rpsP_2</name>
    <name evidence="1" type="ORF">NCTC12224_01309</name>
</gene>
<dbReference type="EMBL" id="UHFN01000007">
    <property type="protein sequence ID" value="SUN61058.1"/>
    <property type="molecule type" value="Genomic_DNA"/>
</dbReference>
<name>A0A380K839_9STRE</name>
<dbReference type="AlphaFoldDB" id="A0A380K839"/>
<keyword evidence="1" id="KW-0687">Ribonucleoprotein</keyword>
<evidence type="ECO:0000313" key="2">
    <source>
        <dbReference type="Proteomes" id="UP000254924"/>
    </source>
</evidence>
<dbReference type="GO" id="GO:0005840">
    <property type="term" value="C:ribosome"/>
    <property type="evidence" value="ECO:0007669"/>
    <property type="project" value="UniProtKB-KW"/>
</dbReference>
<dbReference type="Gene3D" id="3.30.1490.390">
    <property type="match status" value="1"/>
</dbReference>
<reference evidence="1 2" key="1">
    <citation type="submission" date="2018-06" db="EMBL/GenBank/DDBJ databases">
        <authorList>
            <consortium name="Pathogen Informatics"/>
            <person name="Doyle S."/>
        </authorList>
    </citation>
    <scope>NUCLEOTIDE SEQUENCE [LARGE SCALE GENOMIC DNA]</scope>
    <source>
        <strain evidence="1 2">NCTC12224</strain>
    </source>
</reference>
<accession>A0A380K839</accession>
<keyword evidence="1" id="KW-0689">Ribosomal protein</keyword>
<dbReference type="Proteomes" id="UP000254924">
    <property type="component" value="Unassembled WGS sequence"/>
</dbReference>